<protein>
    <submittedName>
        <fullName evidence="3">Uncharacterized protein</fullName>
    </submittedName>
</protein>
<dbReference type="AlphaFoldDB" id="A0A7S0DLG4"/>
<evidence type="ECO:0000256" key="1">
    <source>
        <dbReference type="SAM" id="Coils"/>
    </source>
</evidence>
<feature type="compositionally biased region" description="Low complexity" evidence="2">
    <location>
        <begin position="299"/>
        <end position="308"/>
    </location>
</feature>
<feature type="coiled-coil region" evidence="1">
    <location>
        <begin position="192"/>
        <end position="233"/>
    </location>
</feature>
<evidence type="ECO:0000256" key="2">
    <source>
        <dbReference type="SAM" id="MobiDB-lite"/>
    </source>
</evidence>
<feature type="compositionally biased region" description="Polar residues" evidence="2">
    <location>
        <begin position="309"/>
        <end position="322"/>
    </location>
</feature>
<keyword evidence="1" id="KW-0175">Coiled coil</keyword>
<dbReference type="EMBL" id="HBEM01025912">
    <property type="protein sequence ID" value="CAD8458645.1"/>
    <property type="molecule type" value="Transcribed_RNA"/>
</dbReference>
<gene>
    <name evidence="3" type="ORF">LAMO00422_LOCUS17596</name>
</gene>
<reference evidence="3" key="1">
    <citation type="submission" date="2021-01" db="EMBL/GenBank/DDBJ databases">
        <authorList>
            <person name="Corre E."/>
            <person name="Pelletier E."/>
            <person name="Niang G."/>
            <person name="Scheremetjew M."/>
            <person name="Finn R."/>
            <person name="Kale V."/>
            <person name="Holt S."/>
            <person name="Cochrane G."/>
            <person name="Meng A."/>
            <person name="Brown T."/>
            <person name="Cohen L."/>
        </authorList>
    </citation>
    <scope>NUCLEOTIDE SEQUENCE</scope>
    <source>
        <strain evidence="3">CCMP2058</strain>
    </source>
</reference>
<proteinExistence type="predicted"/>
<accession>A0A7S0DLG4</accession>
<feature type="region of interest" description="Disordered" evidence="2">
    <location>
        <begin position="289"/>
        <end position="340"/>
    </location>
</feature>
<sequence>MNLDIRMHDLDCKQVHLGGNRTFMFEKGGSPDILTARKNTMFDFLLSCRSGRTIKDLYPDKKELESMLTCHFLKNGKVIQALEQDVAKYEVEVKDSEDEKSYLVKFLFRSTVSSPADKKRTMVSFRPANDADFCVRLSNHDIFTTENNSEFRRMKWRATDPKPPVPTIESSRKRTRHTLVSEDDEKRRDIMLKEMRDEMGEMKEYIEKMREDLGKSRQDMKRMTEEVKQVKELLQRDGKSIWSTMDSMDSKLTDLLNRFHPQPASHPIVETSPNISRRFVPDDLPMLDIPHIQRDSSRGSRGSVASRSLLNQDNKSSGSMASSDIKGEEQKRGSRTSSPFDVGGFLNFAQTSATMDPHMTHQDILEKIRIPDRGLKEIQTCDAEAVNKLFQADAKKSLATIKESKSYKSSLLASSNAIQLRPLTSADTPSVLSSSILSNTSTATTSRLSSRIPATSLDEKKNRSGREQKIHLGEEQRFVVDWLKTGTSSPREVLNLFFQKFHSDRKAPNYKTPRTPSQLFRGNVEFLGLSGVTPQPQRSKKEAKDKAVINFFERYLNLNLTGLVPSQSRISLSSQFQNLSSGCSSILVQGA</sequence>
<organism evidence="3">
    <name type="scientific">Amorphochlora amoebiformis</name>
    <dbReference type="NCBI Taxonomy" id="1561963"/>
    <lineage>
        <taxon>Eukaryota</taxon>
        <taxon>Sar</taxon>
        <taxon>Rhizaria</taxon>
        <taxon>Cercozoa</taxon>
        <taxon>Chlorarachniophyceae</taxon>
        <taxon>Amorphochlora</taxon>
    </lineage>
</organism>
<evidence type="ECO:0000313" key="3">
    <source>
        <dbReference type="EMBL" id="CAD8458645.1"/>
    </source>
</evidence>
<name>A0A7S0DLG4_9EUKA</name>
<feature type="region of interest" description="Disordered" evidence="2">
    <location>
        <begin position="158"/>
        <end position="180"/>
    </location>
</feature>